<feature type="non-terminal residue" evidence="4">
    <location>
        <position position="1"/>
    </location>
</feature>
<dbReference type="GO" id="GO:0005524">
    <property type="term" value="F:ATP binding"/>
    <property type="evidence" value="ECO:0007669"/>
    <property type="project" value="UniProtKB-KW"/>
</dbReference>
<feature type="domain" description="DNA helicase Pif1-like DEAD-box helicase" evidence="2">
    <location>
        <begin position="2"/>
        <end position="168"/>
    </location>
</feature>
<dbReference type="GO" id="GO:0006281">
    <property type="term" value="P:DNA repair"/>
    <property type="evidence" value="ECO:0007669"/>
    <property type="project" value="UniProtKB-KW"/>
</dbReference>
<evidence type="ECO:0000256" key="1">
    <source>
        <dbReference type="RuleBase" id="RU363044"/>
    </source>
</evidence>
<keyword evidence="1" id="KW-0234">DNA repair</keyword>
<dbReference type="Proteomes" id="UP000504629">
    <property type="component" value="Unplaced"/>
</dbReference>
<dbReference type="GO" id="GO:0000723">
    <property type="term" value="P:telomere maintenance"/>
    <property type="evidence" value="ECO:0007669"/>
    <property type="project" value="InterPro"/>
</dbReference>
<dbReference type="PANTHER" id="PTHR10492:SF57">
    <property type="entry name" value="ATP-DEPENDENT DNA HELICASE"/>
    <property type="match status" value="1"/>
</dbReference>
<sequence>QIRKDKGIAVAVASSGIAATLLNGGRTAHSVLKLPLNLAHEEMPACNISKNSERGRMLQQCKLLVWDECTMSHKRAIEALDRTLKDIKSNPNIMGGMVVLLAGDFRQTLPVITKGTPADEINACLKASTLWVHVKTFSLSTNMRVQLHNDVQSGQYAAALLKIGEDRMAKDGNGMITLDREFCNVVHNPDDLNNFVYSELLTNMRNRDCLCERAILAPTNEMVGQINEQIMSRVEGDIFEFLSVDTVMDTEQVTSYPVEFLNSLELSGVPSHKLRLKFKRLQFPLKIAFAMTINKAQGQTLKVADINLEKSGFSHGQLYVACSRVSSPQNLHVLAREGKTKNIVYKNVLQ</sequence>
<dbReference type="Gene3D" id="3.40.50.300">
    <property type="entry name" value="P-loop containing nucleotide triphosphate hydrolases"/>
    <property type="match status" value="1"/>
</dbReference>
<dbReference type="RefSeq" id="XP_028042680.1">
    <property type="nucleotide sequence ID" value="XM_028186879.1"/>
</dbReference>
<dbReference type="OrthoDB" id="272985at2759"/>
<organism evidence="3 4">
    <name type="scientific">Bombyx mandarina</name>
    <name type="common">Wild silk moth</name>
    <name type="synonym">Wild silkworm</name>
    <dbReference type="NCBI Taxonomy" id="7092"/>
    <lineage>
        <taxon>Eukaryota</taxon>
        <taxon>Metazoa</taxon>
        <taxon>Ecdysozoa</taxon>
        <taxon>Arthropoda</taxon>
        <taxon>Hexapoda</taxon>
        <taxon>Insecta</taxon>
        <taxon>Pterygota</taxon>
        <taxon>Neoptera</taxon>
        <taxon>Endopterygota</taxon>
        <taxon>Lepidoptera</taxon>
        <taxon>Glossata</taxon>
        <taxon>Ditrysia</taxon>
        <taxon>Bombycoidea</taxon>
        <taxon>Bombycidae</taxon>
        <taxon>Bombycinae</taxon>
        <taxon>Bombyx</taxon>
    </lineage>
</organism>
<dbReference type="KEGG" id="bman:114252399"/>
<evidence type="ECO:0000313" key="3">
    <source>
        <dbReference type="Proteomes" id="UP000504629"/>
    </source>
</evidence>
<keyword evidence="1" id="KW-0347">Helicase</keyword>
<name>A0A6J2KKP5_BOMMA</name>
<evidence type="ECO:0000259" key="2">
    <source>
        <dbReference type="Pfam" id="PF05970"/>
    </source>
</evidence>
<dbReference type="AlphaFoldDB" id="A0A6J2KKP5"/>
<dbReference type="GO" id="GO:0043139">
    <property type="term" value="F:5'-3' DNA helicase activity"/>
    <property type="evidence" value="ECO:0007669"/>
    <property type="project" value="UniProtKB-EC"/>
</dbReference>
<dbReference type="PANTHER" id="PTHR10492">
    <property type="match status" value="1"/>
</dbReference>
<keyword evidence="1" id="KW-0227">DNA damage</keyword>
<evidence type="ECO:0000313" key="4">
    <source>
        <dbReference type="RefSeq" id="XP_028042680.1"/>
    </source>
</evidence>
<dbReference type="InterPro" id="IPR027417">
    <property type="entry name" value="P-loop_NTPase"/>
</dbReference>
<keyword evidence="1" id="KW-0378">Hydrolase</keyword>
<keyword evidence="1" id="KW-0067">ATP-binding</keyword>
<dbReference type="GO" id="GO:0016787">
    <property type="term" value="F:hydrolase activity"/>
    <property type="evidence" value="ECO:0007669"/>
    <property type="project" value="UniProtKB-KW"/>
</dbReference>
<dbReference type="Pfam" id="PF05970">
    <property type="entry name" value="PIF1"/>
    <property type="match status" value="1"/>
</dbReference>
<keyword evidence="1" id="KW-0233">DNA recombination</keyword>
<comment type="similarity">
    <text evidence="1">Belongs to the helicase family.</text>
</comment>
<gene>
    <name evidence="4" type="primary">LOC114252399</name>
</gene>
<proteinExistence type="inferred from homology"/>
<dbReference type="GeneID" id="114252399"/>
<dbReference type="CDD" id="cd18809">
    <property type="entry name" value="SF1_C_RecD"/>
    <property type="match status" value="1"/>
</dbReference>
<comment type="cofactor">
    <cofactor evidence="1">
        <name>Mg(2+)</name>
        <dbReference type="ChEBI" id="CHEBI:18420"/>
    </cofactor>
</comment>
<comment type="catalytic activity">
    <reaction evidence="1">
        <text>ATP + H2O = ADP + phosphate + H(+)</text>
        <dbReference type="Rhea" id="RHEA:13065"/>
        <dbReference type="ChEBI" id="CHEBI:15377"/>
        <dbReference type="ChEBI" id="CHEBI:15378"/>
        <dbReference type="ChEBI" id="CHEBI:30616"/>
        <dbReference type="ChEBI" id="CHEBI:43474"/>
        <dbReference type="ChEBI" id="CHEBI:456216"/>
        <dbReference type="EC" id="5.6.2.3"/>
    </reaction>
</comment>
<dbReference type="InterPro" id="IPR010285">
    <property type="entry name" value="DNA_helicase_pif1-like_DEAD"/>
</dbReference>
<keyword evidence="3" id="KW-1185">Reference proteome</keyword>
<keyword evidence="1" id="KW-0547">Nucleotide-binding</keyword>
<dbReference type="SUPFAM" id="SSF52540">
    <property type="entry name" value="P-loop containing nucleoside triphosphate hydrolases"/>
    <property type="match status" value="1"/>
</dbReference>
<dbReference type="GO" id="GO:0006310">
    <property type="term" value="P:DNA recombination"/>
    <property type="evidence" value="ECO:0007669"/>
    <property type="project" value="UniProtKB-KW"/>
</dbReference>
<dbReference type="EC" id="5.6.2.3" evidence="1"/>
<accession>A0A6J2KKP5</accession>
<reference evidence="4" key="1">
    <citation type="submission" date="2025-08" db="UniProtKB">
        <authorList>
            <consortium name="RefSeq"/>
        </authorList>
    </citation>
    <scope>IDENTIFICATION</scope>
    <source>
        <tissue evidence="4">Silk gland</tissue>
    </source>
</reference>
<protein>
    <recommendedName>
        <fullName evidence="1">ATP-dependent DNA helicase</fullName>
        <ecNumber evidence="1">5.6.2.3</ecNumber>
    </recommendedName>
</protein>